<keyword evidence="6" id="KW-0833">Ubl conjugation pathway</keyword>
<evidence type="ECO:0000259" key="10">
    <source>
        <dbReference type="PROSITE" id="PS50089"/>
    </source>
</evidence>
<gene>
    <name evidence="11" type="ORF">Ae201684_015123</name>
</gene>
<evidence type="ECO:0000256" key="4">
    <source>
        <dbReference type="ARBA" id="ARBA00022723"/>
    </source>
</evidence>
<evidence type="ECO:0000256" key="2">
    <source>
        <dbReference type="ARBA" id="ARBA00012483"/>
    </source>
</evidence>
<dbReference type="PROSITE" id="PS50089">
    <property type="entry name" value="ZF_RING_2"/>
    <property type="match status" value="1"/>
</dbReference>
<dbReference type="SUPFAM" id="SSF57850">
    <property type="entry name" value="RING/U-box"/>
    <property type="match status" value="1"/>
</dbReference>
<feature type="region of interest" description="Disordered" evidence="9">
    <location>
        <begin position="1"/>
        <end position="45"/>
    </location>
</feature>
<dbReference type="PANTHER" id="PTHR46463">
    <property type="entry name" value="ZINC FINGER, RING/FYVE/PHD-TYPE"/>
    <property type="match status" value="1"/>
</dbReference>
<organism evidence="11 12">
    <name type="scientific">Aphanomyces euteiches</name>
    <dbReference type="NCBI Taxonomy" id="100861"/>
    <lineage>
        <taxon>Eukaryota</taxon>
        <taxon>Sar</taxon>
        <taxon>Stramenopiles</taxon>
        <taxon>Oomycota</taxon>
        <taxon>Saprolegniomycetes</taxon>
        <taxon>Saprolegniales</taxon>
        <taxon>Verrucalvaceae</taxon>
        <taxon>Aphanomyces</taxon>
    </lineage>
</organism>
<evidence type="ECO:0000256" key="5">
    <source>
        <dbReference type="ARBA" id="ARBA00022771"/>
    </source>
</evidence>
<evidence type="ECO:0000256" key="1">
    <source>
        <dbReference type="ARBA" id="ARBA00000900"/>
    </source>
</evidence>
<dbReference type="EC" id="2.3.2.27" evidence="2"/>
<evidence type="ECO:0000256" key="8">
    <source>
        <dbReference type="PROSITE-ProRule" id="PRU00175"/>
    </source>
</evidence>
<keyword evidence="4" id="KW-0479">Metal-binding</keyword>
<dbReference type="Gene3D" id="3.30.40.10">
    <property type="entry name" value="Zinc/RING finger domain, C3HC4 (zinc finger)"/>
    <property type="match status" value="1"/>
</dbReference>
<protein>
    <recommendedName>
        <fullName evidence="2">RING-type E3 ubiquitin transferase</fullName>
        <ecNumber evidence="2">2.3.2.27</ecNumber>
    </recommendedName>
</protein>
<keyword evidence="12" id="KW-1185">Reference proteome</keyword>
<dbReference type="Pfam" id="PF13639">
    <property type="entry name" value="zf-RING_2"/>
    <property type="match status" value="1"/>
</dbReference>
<dbReference type="GO" id="GO:0008270">
    <property type="term" value="F:zinc ion binding"/>
    <property type="evidence" value="ECO:0007669"/>
    <property type="project" value="UniProtKB-KW"/>
</dbReference>
<dbReference type="InterPro" id="IPR013083">
    <property type="entry name" value="Znf_RING/FYVE/PHD"/>
</dbReference>
<comment type="caution">
    <text evidence="11">The sequence shown here is derived from an EMBL/GenBank/DDBJ whole genome shotgun (WGS) entry which is preliminary data.</text>
</comment>
<dbReference type="PANTHER" id="PTHR46463:SF10">
    <property type="entry name" value="OS01G0926200 PROTEIN"/>
    <property type="match status" value="1"/>
</dbReference>
<reference evidence="11 12" key="1">
    <citation type="submission" date="2019-07" db="EMBL/GenBank/DDBJ databases">
        <title>Genomics analysis of Aphanomyces spp. identifies a new class of oomycete effector associated with host adaptation.</title>
        <authorList>
            <person name="Gaulin E."/>
        </authorList>
    </citation>
    <scope>NUCLEOTIDE SEQUENCE [LARGE SCALE GENOMIC DNA]</scope>
    <source>
        <strain evidence="11 12">ATCC 201684</strain>
    </source>
</reference>
<name>A0A6G0WHP8_9STRA</name>
<dbReference type="VEuPathDB" id="FungiDB:AeMF1_013047"/>
<accession>A0A6G0WHP8</accession>
<dbReference type="InterPro" id="IPR001841">
    <property type="entry name" value="Znf_RING"/>
</dbReference>
<sequence>MGQTCSCLDQGFSASRSRRRDSSVSSPETGALHEPPHESRGLLKDHNVVHVSVEEASRSTSRRTDDNVIKRNSRVVESSYTTPSYVEELSNHDKDTAPDVSTAPVELECVMCLDTFDDSNPKIRTLCNCGMNRTNFHLSCLLEWTNRDKNCPVCREYLFFEENFME</sequence>
<comment type="catalytic activity">
    <reaction evidence="1">
        <text>S-ubiquitinyl-[E2 ubiquitin-conjugating enzyme]-L-cysteine + [acceptor protein]-L-lysine = [E2 ubiquitin-conjugating enzyme]-L-cysteine + N(6)-ubiquitinyl-[acceptor protein]-L-lysine.</text>
        <dbReference type="EC" id="2.3.2.27"/>
    </reaction>
</comment>
<dbReference type="GO" id="GO:0061630">
    <property type="term" value="F:ubiquitin protein ligase activity"/>
    <property type="evidence" value="ECO:0007669"/>
    <property type="project" value="UniProtKB-EC"/>
</dbReference>
<dbReference type="EMBL" id="VJMJ01000210">
    <property type="protein sequence ID" value="KAF0726725.1"/>
    <property type="molecule type" value="Genomic_DNA"/>
</dbReference>
<dbReference type="Proteomes" id="UP000481153">
    <property type="component" value="Unassembled WGS sequence"/>
</dbReference>
<feature type="compositionally biased region" description="Basic and acidic residues" evidence="9">
    <location>
        <begin position="34"/>
        <end position="45"/>
    </location>
</feature>
<evidence type="ECO:0000256" key="6">
    <source>
        <dbReference type="ARBA" id="ARBA00022786"/>
    </source>
</evidence>
<dbReference type="AlphaFoldDB" id="A0A6G0WHP8"/>
<keyword evidence="3" id="KW-0808">Transferase</keyword>
<evidence type="ECO:0000256" key="3">
    <source>
        <dbReference type="ARBA" id="ARBA00022679"/>
    </source>
</evidence>
<evidence type="ECO:0000256" key="9">
    <source>
        <dbReference type="SAM" id="MobiDB-lite"/>
    </source>
</evidence>
<keyword evidence="7" id="KW-0862">Zinc</keyword>
<proteinExistence type="predicted"/>
<evidence type="ECO:0000256" key="7">
    <source>
        <dbReference type="ARBA" id="ARBA00022833"/>
    </source>
</evidence>
<feature type="domain" description="RING-type" evidence="10">
    <location>
        <begin position="109"/>
        <end position="155"/>
    </location>
</feature>
<evidence type="ECO:0000313" key="12">
    <source>
        <dbReference type="Proteomes" id="UP000481153"/>
    </source>
</evidence>
<keyword evidence="5 8" id="KW-0863">Zinc-finger</keyword>
<evidence type="ECO:0000313" key="11">
    <source>
        <dbReference type="EMBL" id="KAF0726725.1"/>
    </source>
</evidence>